<feature type="domain" description="ABC transporter" evidence="6">
    <location>
        <begin position="283"/>
        <end position="530"/>
    </location>
</feature>
<dbReference type="InterPro" id="IPR050319">
    <property type="entry name" value="ABC_transp_ATP-bind"/>
</dbReference>
<dbReference type="Proteomes" id="UP001464923">
    <property type="component" value="Unassembled WGS sequence"/>
</dbReference>
<comment type="similarity">
    <text evidence="1">Belongs to the ABC transporter superfamily.</text>
</comment>
<proteinExistence type="inferred from homology"/>
<comment type="caution">
    <text evidence="7">The sequence shown here is derived from an EMBL/GenBank/DDBJ whole genome shotgun (WGS) entry which is preliminary data.</text>
</comment>
<evidence type="ECO:0000313" key="8">
    <source>
        <dbReference type="Proteomes" id="UP001464923"/>
    </source>
</evidence>
<reference evidence="7 8" key="1">
    <citation type="submission" date="2024-03" db="EMBL/GenBank/DDBJ databases">
        <title>Draft genome sequence of Pseudonocardia tropica JCM 19149.</title>
        <authorList>
            <person name="Butdee W."/>
            <person name="Duangmal K."/>
        </authorList>
    </citation>
    <scope>NUCLEOTIDE SEQUENCE [LARGE SCALE GENOMIC DNA]</scope>
    <source>
        <strain evidence="7 8">JCM 19149</strain>
    </source>
</reference>
<feature type="domain" description="ABC transporter" evidence="6">
    <location>
        <begin position="10"/>
        <end position="258"/>
    </location>
</feature>
<dbReference type="NCBIfam" id="NF007739">
    <property type="entry name" value="PRK10419.1"/>
    <property type="match status" value="2"/>
</dbReference>
<dbReference type="SMART" id="SM00382">
    <property type="entry name" value="AAA"/>
    <property type="match status" value="2"/>
</dbReference>
<evidence type="ECO:0000256" key="1">
    <source>
        <dbReference type="ARBA" id="ARBA00005417"/>
    </source>
</evidence>
<dbReference type="PROSITE" id="PS50893">
    <property type="entry name" value="ABC_TRANSPORTER_2"/>
    <property type="match status" value="2"/>
</dbReference>
<protein>
    <submittedName>
        <fullName evidence="7">ABC transporter ATP-binding protein</fullName>
    </submittedName>
</protein>
<keyword evidence="3" id="KW-0547">Nucleotide-binding</keyword>
<accession>A0ABV1JZM5</accession>
<organism evidence="7 8">
    <name type="scientific">Pseudonocardia tropica</name>
    <dbReference type="NCBI Taxonomy" id="681289"/>
    <lineage>
        <taxon>Bacteria</taxon>
        <taxon>Bacillati</taxon>
        <taxon>Actinomycetota</taxon>
        <taxon>Actinomycetes</taxon>
        <taxon>Pseudonocardiales</taxon>
        <taxon>Pseudonocardiaceae</taxon>
        <taxon>Pseudonocardia</taxon>
    </lineage>
</organism>
<evidence type="ECO:0000256" key="2">
    <source>
        <dbReference type="ARBA" id="ARBA00022448"/>
    </source>
</evidence>
<evidence type="ECO:0000256" key="4">
    <source>
        <dbReference type="ARBA" id="ARBA00022840"/>
    </source>
</evidence>
<name>A0ABV1JZM5_9PSEU</name>
<dbReference type="PROSITE" id="PS00211">
    <property type="entry name" value="ABC_TRANSPORTER_1"/>
    <property type="match status" value="1"/>
</dbReference>
<dbReference type="NCBIfam" id="NF008453">
    <property type="entry name" value="PRK11308.1"/>
    <property type="match status" value="2"/>
</dbReference>
<dbReference type="Gene3D" id="3.40.50.300">
    <property type="entry name" value="P-loop containing nucleotide triphosphate hydrolases"/>
    <property type="match status" value="2"/>
</dbReference>
<dbReference type="PANTHER" id="PTHR43776:SF7">
    <property type="entry name" value="D,D-DIPEPTIDE TRANSPORT ATP-BINDING PROTEIN DDPF-RELATED"/>
    <property type="match status" value="1"/>
</dbReference>
<dbReference type="InterPro" id="IPR017871">
    <property type="entry name" value="ABC_transporter-like_CS"/>
</dbReference>
<dbReference type="EMBL" id="JBEDNP010000012">
    <property type="protein sequence ID" value="MEQ3541034.1"/>
    <property type="molecule type" value="Genomic_DNA"/>
</dbReference>
<dbReference type="InterPro" id="IPR027417">
    <property type="entry name" value="P-loop_NTPase"/>
</dbReference>
<keyword evidence="2" id="KW-0813">Transport</keyword>
<sequence>MSDTPVLLSVRDLRVGYRTARERVRAVTGVDLDVPAGRVTAVVGESGSGKSTLAQSVIGLLPGSGRVESGRILLDGDDLTALDDRGWRSVRGRRIGLVPQDPTIALDPVTPVGRQVAAVLQVHGLARGREARERAVELLAATGLPEPARRARQYPHQLSGGMRQRVLITMATAARPGLLVADEPTSALDATVARRILDLLDHVVADTGAGILLVTHDLGVVADRAAHVAVMNGGRIVEQGPTARVLGDPEHAYTRRLIADVPTVTRRRRRPEPRAAADEPVRLRVRDLTRTFPVGGTLRTRHRTVVDGVGFDIAAGHTLGLVGESGSGKTTTARIVVGLERATSGTVHLGEQEITGADRATLRGLHRRIQMIYQNPYSSLNPRFTVSELLTEPMRNVGIVDRGSRPRAVRDLLDAVALPTGTADRRAGELSGGQRQRVAIARSLSVEPEVLVCDEPVSALDVSVQTQILDLLVELQRQRGLTYLFISHDLAVVRQVSDRIAVMRDGRVVEAGDTEQIFLAPRTDYTAELLAAVPGHGAPAVTDRDRGVAPPTDTDKELSWISD</sequence>
<dbReference type="InterPro" id="IPR003439">
    <property type="entry name" value="ABC_transporter-like_ATP-bd"/>
</dbReference>
<dbReference type="InterPro" id="IPR013563">
    <property type="entry name" value="Oligopep_ABC_C"/>
</dbReference>
<dbReference type="PANTHER" id="PTHR43776">
    <property type="entry name" value="TRANSPORT ATP-BINDING PROTEIN"/>
    <property type="match status" value="1"/>
</dbReference>
<keyword evidence="8" id="KW-1185">Reference proteome</keyword>
<evidence type="ECO:0000256" key="3">
    <source>
        <dbReference type="ARBA" id="ARBA00022741"/>
    </source>
</evidence>
<evidence type="ECO:0000259" key="6">
    <source>
        <dbReference type="PROSITE" id="PS50893"/>
    </source>
</evidence>
<dbReference type="InterPro" id="IPR003593">
    <property type="entry name" value="AAA+_ATPase"/>
</dbReference>
<dbReference type="Pfam" id="PF00005">
    <property type="entry name" value="ABC_tran"/>
    <property type="match status" value="2"/>
</dbReference>
<dbReference type="RefSeq" id="WP_345644649.1">
    <property type="nucleotide sequence ID" value="NZ_BAABLY010000027.1"/>
</dbReference>
<evidence type="ECO:0000256" key="5">
    <source>
        <dbReference type="SAM" id="MobiDB-lite"/>
    </source>
</evidence>
<dbReference type="GO" id="GO:0005524">
    <property type="term" value="F:ATP binding"/>
    <property type="evidence" value="ECO:0007669"/>
    <property type="project" value="UniProtKB-KW"/>
</dbReference>
<dbReference type="CDD" id="cd03257">
    <property type="entry name" value="ABC_NikE_OppD_transporters"/>
    <property type="match status" value="2"/>
</dbReference>
<evidence type="ECO:0000313" key="7">
    <source>
        <dbReference type="EMBL" id="MEQ3541034.1"/>
    </source>
</evidence>
<feature type="compositionally biased region" description="Basic and acidic residues" evidence="5">
    <location>
        <begin position="542"/>
        <end position="563"/>
    </location>
</feature>
<keyword evidence="4 7" id="KW-0067">ATP-binding</keyword>
<dbReference type="SUPFAM" id="SSF52540">
    <property type="entry name" value="P-loop containing nucleoside triphosphate hydrolases"/>
    <property type="match status" value="2"/>
</dbReference>
<feature type="region of interest" description="Disordered" evidence="5">
    <location>
        <begin position="538"/>
        <end position="563"/>
    </location>
</feature>
<dbReference type="Pfam" id="PF08352">
    <property type="entry name" value="oligo_HPY"/>
    <property type="match status" value="2"/>
</dbReference>
<gene>
    <name evidence="7" type="ORF">WHI96_19675</name>
</gene>